<dbReference type="GO" id="GO:0006396">
    <property type="term" value="P:RNA processing"/>
    <property type="evidence" value="ECO:0007669"/>
    <property type="project" value="InterPro"/>
</dbReference>
<accession>A0A0V1PU99</accession>
<feature type="compositionally biased region" description="Basic and acidic residues" evidence="1">
    <location>
        <begin position="100"/>
        <end position="118"/>
    </location>
</feature>
<reference evidence="2 3" key="1">
    <citation type="submission" date="2015-11" db="EMBL/GenBank/DDBJ databases">
        <title>The genome of Debaryomyces fabryi.</title>
        <authorList>
            <person name="Tafer H."/>
            <person name="Lopandic K."/>
        </authorList>
    </citation>
    <scope>NUCLEOTIDE SEQUENCE [LARGE SCALE GENOMIC DNA]</scope>
    <source>
        <strain evidence="2 3">CBS 789</strain>
    </source>
</reference>
<dbReference type="GO" id="GO:0004525">
    <property type="term" value="F:ribonuclease III activity"/>
    <property type="evidence" value="ECO:0007669"/>
    <property type="project" value="InterPro"/>
</dbReference>
<name>A0A0V1PU99_9ASCO</name>
<dbReference type="RefSeq" id="XP_015465905.1">
    <property type="nucleotide sequence ID" value="XM_015613256.1"/>
</dbReference>
<dbReference type="SUPFAM" id="SSF69065">
    <property type="entry name" value="RNase III domain-like"/>
    <property type="match status" value="1"/>
</dbReference>
<organism evidence="2 3">
    <name type="scientific">Debaryomyces fabryi</name>
    <dbReference type="NCBI Taxonomy" id="58627"/>
    <lineage>
        <taxon>Eukaryota</taxon>
        <taxon>Fungi</taxon>
        <taxon>Dikarya</taxon>
        <taxon>Ascomycota</taxon>
        <taxon>Saccharomycotina</taxon>
        <taxon>Pichiomycetes</taxon>
        <taxon>Debaryomycetaceae</taxon>
        <taxon>Debaryomyces</taxon>
    </lineage>
</organism>
<dbReference type="Gene3D" id="1.10.1520.10">
    <property type="entry name" value="Ribonuclease III domain"/>
    <property type="match status" value="1"/>
</dbReference>
<comment type="caution">
    <text evidence="2">The sequence shown here is derived from an EMBL/GenBank/DDBJ whole genome shotgun (WGS) entry which is preliminary data.</text>
</comment>
<dbReference type="Proteomes" id="UP000054251">
    <property type="component" value="Unassembled WGS sequence"/>
</dbReference>
<sequence length="561" mass="63905">MSNESQTKRIGVTHAIRARLNFLDERLWKRFSARRLELIDTLDLSSKKASEQEEQIKNVADALRVEFNYSPEYFRDFDKLVRAAVQSVRRNRKRSSKTKQLNETEYREKRRRLDEEFPHSFSRSISPDMHTIGNSPNEHYLQRDNSDTTPDTGSQNQKFLSEIARLNSDSQEDVHDMNYSRSKKFTIFDKSRLAIGTMIQPRINTSPPVLPPISNLSFKASAENPIDNSARRILLHYIEKSKTCSESTSKRNENLEILGKNIISCCVVYVLEKSFSNANQTLVEYLRSKLNQESYLSKFYKELDTSTTTNYLLSDDIASLSLYTLLGSCVKDFGFDNILLPLSECLYYSILQDYPLISQHSTVFKGEEHKSSKTCIPMYPDSLNQLNSLAAVATEMNKHDVSNATKAVTLKFLSSILEFTYPTANSAPPKLLELIENAKSAFKLSASSNQTTINLLNIKDGTRINSDADLETLFRTQEKVELELVTQAAQTIPIYEITSTIRPNKYLDAKIILPPPYKNRSIISDPLNTISKIDNANFKDHTPPPPPPPPPPPRPRFQPLL</sequence>
<protein>
    <submittedName>
        <fullName evidence="2">Uncharacterized protein</fullName>
    </submittedName>
</protein>
<dbReference type="Pfam" id="PF04001">
    <property type="entry name" value="Vhr1"/>
    <property type="match status" value="1"/>
</dbReference>
<feature type="region of interest" description="Disordered" evidence="1">
    <location>
        <begin position="534"/>
        <end position="561"/>
    </location>
</feature>
<dbReference type="InterPro" id="IPR036389">
    <property type="entry name" value="RNase_III_sf"/>
</dbReference>
<feature type="region of interest" description="Disordered" evidence="1">
    <location>
        <begin position="89"/>
        <end position="155"/>
    </location>
</feature>
<evidence type="ECO:0000313" key="2">
    <source>
        <dbReference type="EMBL" id="KRZ99802.1"/>
    </source>
</evidence>
<proteinExistence type="predicted"/>
<dbReference type="InterPro" id="IPR007147">
    <property type="entry name" value="TF_Vhr"/>
</dbReference>
<dbReference type="GeneID" id="26841436"/>
<gene>
    <name evidence="2" type="ORF">AC631_04427</name>
</gene>
<evidence type="ECO:0000256" key="1">
    <source>
        <dbReference type="SAM" id="MobiDB-lite"/>
    </source>
</evidence>
<dbReference type="EMBL" id="LMYN01000119">
    <property type="protein sequence ID" value="KRZ99802.1"/>
    <property type="molecule type" value="Genomic_DNA"/>
</dbReference>
<feature type="compositionally biased region" description="Pro residues" evidence="1">
    <location>
        <begin position="543"/>
        <end position="561"/>
    </location>
</feature>
<dbReference type="OrthoDB" id="4089008at2759"/>
<keyword evidence="3" id="KW-1185">Reference proteome</keyword>
<dbReference type="AlphaFoldDB" id="A0A0V1PU99"/>
<evidence type="ECO:0000313" key="3">
    <source>
        <dbReference type="Proteomes" id="UP000054251"/>
    </source>
</evidence>